<sequence length="106" mass="12100">MIDEKSTNKTTFTYYDKEDSYILENKLLENGDIIFAYPNGIRIFAVNTGKKAINLVYVWSDGGKKESETAQQSINRNLTAFNHLIKNSTNDLAKDWPYSLIAQESN</sequence>
<organism evidence="1 2">
    <name type="scientific">Gigaspora margarita</name>
    <dbReference type="NCBI Taxonomy" id="4874"/>
    <lineage>
        <taxon>Eukaryota</taxon>
        <taxon>Fungi</taxon>
        <taxon>Fungi incertae sedis</taxon>
        <taxon>Mucoromycota</taxon>
        <taxon>Glomeromycotina</taxon>
        <taxon>Glomeromycetes</taxon>
        <taxon>Diversisporales</taxon>
        <taxon>Gigasporaceae</taxon>
        <taxon>Gigaspora</taxon>
    </lineage>
</organism>
<evidence type="ECO:0000313" key="1">
    <source>
        <dbReference type="EMBL" id="CAG8576860.1"/>
    </source>
</evidence>
<reference evidence="1 2" key="1">
    <citation type="submission" date="2021-06" db="EMBL/GenBank/DDBJ databases">
        <authorList>
            <person name="Kallberg Y."/>
            <person name="Tangrot J."/>
            <person name="Rosling A."/>
        </authorList>
    </citation>
    <scope>NUCLEOTIDE SEQUENCE [LARGE SCALE GENOMIC DNA]</scope>
    <source>
        <strain evidence="1 2">120-4 pot B 10/14</strain>
    </source>
</reference>
<evidence type="ECO:0000313" key="2">
    <source>
        <dbReference type="Proteomes" id="UP000789901"/>
    </source>
</evidence>
<proteinExistence type="predicted"/>
<keyword evidence="2" id="KW-1185">Reference proteome</keyword>
<dbReference type="EMBL" id="CAJVQB010002490">
    <property type="protein sequence ID" value="CAG8576860.1"/>
    <property type="molecule type" value="Genomic_DNA"/>
</dbReference>
<dbReference type="Proteomes" id="UP000789901">
    <property type="component" value="Unassembled WGS sequence"/>
</dbReference>
<gene>
    <name evidence="1" type="ORF">GMARGA_LOCUS5756</name>
</gene>
<comment type="caution">
    <text evidence="1">The sequence shown here is derived from an EMBL/GenBank/DDBJ whole genome shotgun (WGS) entry which is preliminary data.</text>
</comment>
<name>A0ABN7UEH9_GIGMA</name>
<protein>
    <submittedName>
        <fullName evidence="1">6297_t:CDS:1</fullName>
    </submittedName>
</protein>
<accession>A0ABN7UEH9</accession>